<dbReference type="EMBL" id="VFWZ01000003">
    <property type="protein sequence ID" value="TPN85991.1"/>
    <property type="molecule type" value="Genomic_DNA"/>
</dbReference>
<dbReference type="AlphaFoldDB" id="A0A504JHQ8"/>
<comment type="caution">
    <text evidence="1">The sequence shown here is derived from an EMBL/GenBank/DDBJ whole genome shotgun (WGS) entry which is preliminary data.</text>
</comment>
<dbReference type="RefSeq" id="WP_140593148.1">
    <property type="nucleotide sequence ID" value="NZ_VFWZ01000003.1"/>
</dbReference>
<gene>
    <name evidence="1" type="ORF">FHK87_11995</name>
</gene>
<accession>A0A504JHQ8</accession>
<proteinExistence type="predicted"/>
<protein>
    <submittedName>
        <fullName evidence="1">Uncharacterized protein</fullName>
    </submittedName>
</protein>
<name>A0A504JHQ8_9FLAO</name>
<dbReference type="OrthoDB" id="1161684at2"/>
<keyword evidence="2" id="KW-1185">Reference proteome</keyword>
<evidence type="ECO:0000313" key="1">
    <source>
        <dbReference type="EMBL" id="TPN85991.1"/>
    </source>
</evidence>
<dbReference type="Proteomes" id="UP000315540">
    <property type="component" value="Unassembled WGS sequence"/>
</dbReference>
<evidence type="ECO:0000313" key="2">
    <source>
        <dbReference type="Proteomes" id="UP000315540"/>
    </source>
</evidence>
<organism evidence="1 2">
    <name type="scientific">Aquimarina algicola</name>
    <dbReference type="NCBI Taxonomy" id="2589995"/>
    <lineage>
        <taxon>Bacteria</taxon>
        <taxon>Pseudomonadati</taxon>
        <taxon>Bacteroidota</taxon>
        <taxon>Flavobacteriia</taxon>
        <taxon>Flavobacteriales</taxon>
        <taxon>Flavobacteriaceae</taxon>
        <taxon>Aquimarina</taxon>
    </lineage>
</organism>
<reference evidence="1 2" key="1">
    <citation type="submission" date="2019-06" db="EMBL/GenBank/DDBJ databases">
        <authorList>
            <person name="Meng X."/>
        </authorList>
    </citation>
    <scope>NUCLEOTIDE SEQUENCE [LARGE SCALE GENOMIC DNA]</scope>
    <source>
        <strain evidence="1 2">M625</strain>
    </source>
</reference>
<sequence length="145" mass="16934">MRLFFIAIVTLLMLQQNYAQTQKNVFFNEKALINKFHTINQLKNLKKGELITLYTERVTEIVTVLPYLSLTNEANIKLSDIGIKENSDHLKTLNKHHIATEQAIESNSNLITEFIPYADTEKIIWAILYFEEVIKKIRIGYDNNF</sequence>